<name>A0A4Y5JU00_9CAUD</name>
<reference evidence="2" key="1">
    <citation type="journal article" date="2020" name="bioRxiv">
        <title>Integrative omics analysis of Pseudomonas aeruginosa virus PA5oct highlights the molecular complexity of jumbo phages.</title>
        <authorList>
            <person name="Lood C."/>
            <person name="Danis-Wlodarczyk K."/>
            <person name="Blasdel B.G."/>
            <person name="Jang H.B."/>
            <person name="Vandenheuvel D."/>
            <person name="Briers Y."/>
            <person name="Noben J.-P."/>
            <person name="van Noort V."/>
            <person name="Drulis-Kawa Z."/>
            <person name="Lavigne R."/>
        </authorList>
    </citation>
    <scope>NUCLEOTIDE SEQUENCE [LARGE SCALE GENOMIC DNA]</scope>
</reference>
<dbReference type="EMBL" id="MK797984">
    <property type="protein sequence ID" value="QCG76114.1"/>
    <property type="molecule type" value="Genomic_DNA"/>
</dbReference>
<dbReference type="Proteomes" id="UP000316733">
    <property type="component" value="Segment"/>
</dbReference>
<accession>A0A4Y5JU00</accession>
<protein>
    <submittedName>
        <fullName evidence="1">Structural protein</fullName>
    </submittedName>
</protein>
<gene>
    <name evidence="1" type="ORF">EST35_0233</name>
</gene>
<organism evidence="1 2">
    <name type="scientific">Pseudomonas phage vB_PaeM_PA5oct</name>
    <dbReference type="NCBI Taxonomy" id="2163605"/>
    <lineage>
        <taxon>Viruses</taxon>
        <taxon>Duplodnaviria</taxon>
        <taxon>Heunggongvirae</taxon>
        <taxon>Uroviricota</taxon>
        <taxon>Caudoviricetes</taxon>
        <taxon>Arenbergviridae</taxon>
        <taxon>Wroclawvirus</taxon>
        <taxon>Wroclawvirus PA5oct</taxon>
    </lineage>
</organism>
<evidence type="ECO:0000313" key="1">
    <source>
        <dbReference type="EMBL" id="QCG76114.1"/>
    </source>
</evidence>
<evidence type="ECO:0000313" key="2">
    <source>
        <dbReference type="Proteomes" id="UP000316733"/>
    </source>
</evidence>
<keyword evidence="2" id="KW-1185">Reference proteome</keyword>
<proteinExistence type="predicted"/>
<sequence>MVQKVHGGILAGTNLTGHLQYLKIEVASVDVNPQLPNSVAEQVYRTVSLKSTLVIIEFDAGVMHVAVENAGDGWTKADLEAALTAAGLTGTVTVGKFTVV</sequence>